<organism evidence="8 9">
    <name type="scientific">Roseateles toxinivorans</name>
    <dbReference type="NCBI Taxonomy" id="270368"/>
    <lineage>
        <taxon>Bacteria</taxon>
        <taxon>Pseudomonadati</taxon>
        <taxon>Pseudomonadota</taxon>
        <taxon>Betaproteobacteria</taxon>
        <taxon>Burkholderiales</taxon>
        <taxon>Sphaerotilaceae</taxon>
        <taxon>Roseateles</taxon>
    </lineage>
</organism>
<evidence type="ECO:0000256" key="4">
    <source>
        <dbReference type="ARBA" id="ARBA00023143"/>
    </source>
</evidence>
<dbReference type="GO" id="GO:0009424">
    <property type="term" value="C:bacterial-type flagellum hook"/>
    <property type="evidence" value="ECO:0007669"/>
    <property type="project" value="UniProtKB-UniRule"/>
</dbReference>
<evidence type="ECO:0000313" key="8">
    <source>
        <dbReference type="EMBL" id="TDP71624.1"/>
    </source>
</evidence>
<keyword evidence="8" id="KW-0969">Cilium</keyword>
<evidence type="ECO:0000259" key="7">
    <source>
        <dbReference type="Pfam" id="PF07195"/>
    </source>
</evidence>
<keyword evidence="8" id="KW-0966">Cell projection</keyword>
<dbReference type="Pfam" id="PF02465">
    <property type="entry name" value="FliD_N"/>
    <property type="match status" value="1"/>
</dbReference>
<dbReference type="FunCoup" id="A0A4R6QQS3">
    <property type="interactions" value="60"/>
</dbReference>
<dbReference type="OrthoDB" id="9810816at2"/>
<dbReference type="PANTHER" id="PTHR30288">
    <property type="entry name" value="FLAGELLAR CAP/ASSEMBLY PROTEIN FLID"/>
    <property type="match status" value="1"/>
</dbReference>
<feature type="domain" description="Flagellar hook-associated protein 2 C-terminal" evidence="7">
    <location>
        <begin position="237"/>
        <end position="461"/>
    </location>
</feature>
<dbReference type="Pfam" id="PF07195">
    <property type="entry name" value="FliD_C"/>
    <property type="match status" value="1"/>
</dbReference>
<evidence type="ECO:0000256" key="3">
    <source>
        <dbReference type="ARBA" id="ARBA00023054"/>
    </source>
</evidence>
<comment type="subunit">
    <text evidence="2 5">Homopentamer.</text>
</comment>
<evidence type="ECO:0000256" key="1">
    <source>
        <dbReference type="ARBA" id="ARBA00009764"/>
    </source>
</evidence>
<feature type="domain" description="Flagellar hook-associated protein 2 N-terminal" evidence="6">
    <location>
        <begin position="11"/>
        <end position="107"/>
    </location>
</feature>
<comment type="subcellular location">
    <subcellularLocation>
        <location evidence="5">Secreted</location>
    </subcellularLocation>
    <subcellularLocation>
        <location evidence="5">Bacterial flagellum</location>
    </subcellularLocation>
</comment>
<evidence type="ECO:0000256" key="2">
    <source>
        <dbReference type="ARBA" id="ARBA00011255"/>
    </source>
</evidence>
<dbReference type="RefSeq" id="WP_133701385.1">
    <property type="nucleotide sequence ID" value="NZ_SNXS01000003.1"/>
</dbReference>
<keyword evidence="4 5" id="KW-0975">Bacterial flagellum</keyword>
<reference evidence="8 9" key="1">
    <citation type="submission" date="2019-03" db="EMBL/GenBank/DDBJ databases">
        <title>Genomic Encyclopedia of Type Strains, Phase IV (KMG-IV): sequencing the most valuable type-strain genomes for metagenomic binning, comparative biology and taxonomic classification.</title>
        <authorList>
            <person name="Goeker M."/>
        </authorList>
    </citation>
    <scope>NUCLEOTIDE SEQUENCE [LARGE SCALE GENOMIC DNA]</scope>
    <source>
        <strain evidence="8 9">DSM 16998</strain>
    </source>
</reference>
<proteinExistence type="inferred from homology"/>
<evidence type="ECO:0000256" key="5">
    <source>
        <dbReference type="RuleBase" id="RU362066"/>
    </source>
</evidence>
<dbReference type="AlphaFoldDB" id="A0A4R6QQS3"/>
<dbReference type="InParanoid" id="A0A4R6QQS3"/>
<dbReference type="InterPro" id="IPR040026">
    <property type="entry name" value="FliD"/>
</dbReference>
<sequence length="477" mass="48766">MPVISSAGIGSNLPVDNIVSGLLAVERKPIDLLKTQNTQLQTSLSTFGKLQGSLATLRDAAAKLSRPDIWAATSASSSDSNAVSVTTTATASPGSYSIAVQSLAAAQLGASVAFASSSAVVGQGVLHIDLGTWDKDLGTFAAKTGGSTLDISIGAGEDTLEKVRDKINAAGAGITASIVNDASGARLAIKSSSTGVENGFRITVDDADGGGGDTSGLSALAYDPENGISSLAKKQSAANALATINGLEVNSATNTLTNVIDGLNVTLGKVTTSDVNISVTQDTASISKAITDYATAYSDVAKFLKEQTKYDAVSKASGALQGDRAATNLITQLRAALTGTSTAGVKYQRLADIGLDPAADGTIKVDSSKLTTALGSLADIKAMFADGSSDANQQGLAVRMRKLTDEAMGVDGALTARQDGLRRSITVNTKQQAQLEDRVANTEKRLRAQYTALDAKMAGLNGLSSYMTQQIAQFNKG</sequence>
<keyword evidence="3" id="KW-0175">Coiled coil</keyword>
<name>A0A4R6QQS3_9BURK</name>
<dbReference type="Proteomes" id="UP000295361">
    <property type="component" value="Unassembled WGS sequence"/>
</dbReference>
<dbReference type="EMBL" id="SNXS01000003">
    <property type="protein sequence ID" value="TDP71624.1"/>
    <property type="molecule type" value="Genomic_DNA"/>
</dbReference>
<dbReference type="GO" id="GO:0007155">
    <property type="term" value="P:cell adhesion"/>
    <property type="evidence" value="ECO:0007669"/>
    <property type="project" value="InterPro"/>
</dbReference>
<evidence type="ECO:0000259" key="6">
    <source>
        <dbReference type="Pfam" id="PF02465"/>
    </source>
</evidence>
<dbReference type="GO" id="GO:0005576">
    <property type="term" value="C:extracellular region"/>
    <property type="evidence" value="ECO:0007669"/>
    <property type="project" value="UniProtKB-SubCell"/>
</dbReference>
<comment type="similarity">
    <text evidence="1 5">Belongs to the FliD family.</text>
</comment>
<comment type="function">
    <text evidence="5">Required for morphogenesis and for the elongation of the flagellar filament by facilitating polymerization of the flagellin monomers at the tip of growing filament. Forms a capping structure, which prevents flagellin subunits (transported through the central channel of the flagellum) from leaking out without polymerization at the distal end.</text>
</comment>
<keyword evidence="9" id="KW-1185">Reference proteome</keyword>
<dbReference type="GO" id="GO:0071973">
    <property type="term" value="P:bacterial-type flagellum-dependent cell motility"/>
    <property type="evidence" value="ECO:0007669"/>
    <property type="project" value="TreeGrafter"/>
</dbReference>
<protein>
    <recommendedName>
        <fullName evidence="5">Flagellar hook-associated protein 2</fullName>
        <shortName evidence="5">HAP2</shortName>
    </recommendedName>
    <alternativeName>
        <fullName evidence="5">Flagellar cap protein</fullName>
    </alternativeName>
</protein>
<accession>A0A4R6QQS3</accession>
<gene>
    <name evidence="8" type="ORF">DES47_103606</name>
</gene>
<keyword evidence="8" id="KW-0282">Flagellum</keyword>
<dbReference type="InterPro" id="IPR003481">
    <property type="entry name" value="FliD_N"/>
</dbReference>
<dbReference type="GO" id="GO:0009421">
    <property type="term" value="C:bacterial-type flagellum filament cap"/>
    <property type="evidence" value="ECO:0007669"/>
    <property type="project" value="InterPro"/>
</dbReference>
<keyword evidence="5" id="KW-0964">Secreted</keyword>
<dbReference type="PANTHER" id="PTHR30288:SF0">
    <property type="entry name" value="FLAGELLAR HOOK-ASSOCIATED PROTEIN 2"/>
    <property type="match status" value="1"/>
</dbReference>
<evidence type="ECO:0000313" key="9">
    <source>
        <dbReference type="Proteomes" id="UP000295361"/>
    </source>
</evidence>
<dbReference type="InterPro" id="IPR010809">
    <property type="entry name" value="FliD_C"/>
</dbReference>
<comment type="caution">
    <text evidence="8">The sequence shown here is derived from an EMBL/GenBank/DDBJ whole genome shotgun (WGS) entry which is preliminary data.</text>
</comment>